<proteinExistence type="predicted"/>
<dbReference type="Proteomes" id="UP000187012">
    <property type="component" value="Unassembled WGS sequence"/>
</dbReference>
<feature type="region of interest" description="Disordered" evidence="1">
    <location>
        <begin position="33"/>
        <end position="55"/>
    </location>
</feature>
<organism evidence="2 3">
    <name type="scientific">Paraburkholderia ribeironis</name>
    <dbReference type="NCBI Taxonomy" id="1247936"/>
    <lineage>
        <taxon>Bacteria</taxon>
        <taxon>Pseudomonadati</taxon>
        <taxon>Pseudomonadota</taxon>
        <taxon>Betaproteobacteria</taxon>
        <taxon>Burkholderiales</taxon>
        <taxon>Burkholderiaceae</taxon>
        <taxon>Paraburkholderia</taxon>
    </lineage>
</organism>
<accession>A0A1N7RMX8</accession>
<evidence type="ECO:0000313" key="2">
    <source>
        <dbReference type="EMBL" id="SIT36457.1"/>
    </source>
</evidence>
<name>A0A1N7RMX8_9BURK</name>
<reference evidence="2 3" key="1">
    <citation type="submission" date="2016-12" db="EMBL/GenBank/DDBJ databases">
        <authorList>
            <person name="Song W.-J."/>
            <person name="Kurnit D.M."/>
        </authorList>
    </citation>
    <scope>NUCLEOTIDE SEQUENCE [LARGE SCALE GENOMIC DNA]</scope>
    <source>
        <strain evidence="2 3">STM7296</strain>
    </source>
</reference>
<dbReference type="EMBL" id="CYGX02000009">
    <property type="protein sequence ID" value="SIT36457.1"/>
    <property type="molecule type" value="Genomic_DNA"/>
</dbReference>
<sequence>MEQPWRALVAWKPRLSRKALSGTTDRTLRTKVTVAQEAARRSDHRERGIRQRSGQ</sequence>
<evidence type="ECO:0000256" key="1">
    <source>
        <dbReference type="SAM" id="MobiDB-lite"/>
    </source>
</evidence>
<dbReference type="STRING" id="1247936.BN2475_90028"/>
<evidence type="ECO:0000313" key="3">
    <source>
        <dbReference type="Proteomes" id="UP000187012"/>
    </source>
</evidence>
<feature type="compositionally biased region" description="Basic and acidic residues" evidence="1">
    <location>
        <begin position="38"/>
        <end position="49"/>
    </location>
</feature>
<protein>
    <submittedName>
        <fullName evidence="2">Uncharacterized protein</fullName>
    </submittedName>
</protein>
<dbReference type="AlphaFoldDB" id="A0A1N7RMX8"/>
<keyword evidence="3" id="KW-1185">Reference proteome</keyword>
<gene>
    <name evidence="2" type="ORF">BN2475_90028</name>
</gene>